<reference evidence="2" key="1">
    <citation type="submission" date="2013-11" db="EMBL/GenBank/DDBJ databases">
        <title>The Genome Sequence of Phytophthora parasitica CJ02B3.</title>
        <authorList>
            <consortium name="The Broad Institute Genomics Platform"/>
            <person name="Russ C."/>
            <person name="Tyler B."/>
            <person name="Panabieres F."/>
            <person name="Shan W."/>
            <person name="Tripathy S."/>
            <person name="Grunwald N."/>
            <person name="Machado M."/>
            <person name="Johnson C.S."/>
            <person name="Arredondo F."/>
            <person name="Hong C."/>
            <person name="Coffey M."/>
            <person name="Young S.K."/>
            <person name="Zeng Q."/>
            <person name="Gargeya S."/>
            <person name="Fitzgerald M."/>
            <person name="Abouelleil A."/>
            <person name="Alvarado L."/>
            <person name="Chapman S.B."/>
            <person name="Gainer-Dewar J."/>
            <person name="Goldberg J."/>
            <person name="Griggs A."/>
            <person name="Gujja S."/>
            <person name="Hansen M."/>
            <person name="Howarth C."/>
            <person name="Imamovic A."/>
            <person name="Ireland A."/>
            <person name="Larimer J."/>
            <person name="McCowan C."/>
            <person name="Murphy C."/>
            <person name="Pearson M."/>
            <person name="Poon T.W."/>
            <person name="Priest M."/>
            <person name="Roberts A."/>
            <person name="Saif S."/>
            <person name="Shea T."/>
            <person name="Sykes S."/>
            <person name="Wortman J."/>
            <person name="Nusbaum C."/>
            <person name="Birren B."/>
        </authorList>
    </citation>
    <scope>NUCLEOTIDE SEQUENCE [LARGE SCALE GENOMIC DNA]</scope>
    <source>
        <strain evidence="2">CJ02B3</strain>
    </source>
</reference>
<proteinExistence type="predicted"/>
<dbReference type="AlphaFoldDB" id="W2GF58"/>
<feature type="region of interest" description="Disordered" evidence="1">
    <location>
        <begin position="31"/>
        <end position="84"/>
    </location>
</feature>
<dbReference type="Proteomes" id="UP000053236">
    <property type="component" value="Unassembled WGS sequence"/>
</dbReference>
<gene>
    <name evidence="2" type="ORF">L915_12828</name>
</gene>
<organism evidence="2">
    <name type="scientific">Phytophthora nicotianae</name>
    <name type="common">Potato buckeye rot agent</name>
    <name type="synonym">Phytophthora parasitica</name>
    <dbReference type="NCBI Taxonomy" id="4792"/>
    <lineage>
        <taxon>Eukaryota</taxon>
        <taxon>Sar</taxon>
        <taxon>Stramenopiles</taxon>
        <taxon>Oomycota</taxon>
        <taxon>Peronosporomycetes</taxon>
        <taxon>Peronosporales</taxon>
        <taxon>Peronosporaceae</taxon>
        <taxon>Phytophthora</taxon>
    </lineage>
</organism>
<feature type="compositionally biased region" description="Polar residues" evidence="1">
    <location>
        <begin position="74"/>
        <end position="83"/>
    </location>
</feature>
<evidence type="ECO:0000313" key="2">
    <source>
        <dbReference type="EMBL" id="ETK81688.1"/>
    </source>
</evidence>
<sequence length="115" mass="12870">MRKKTHDLDPLAAKTADQRATSISIPAVVKGPAVYTDSPKNPAQTPLPRSREERIGPPTGTQGEHYNFTEDRSTSSVSRQFGRSVQEDLSDQQFSQNHFATKSVMVKWFHFAAHM</sequence>
<protein>
    <submittedName>
        <fullName evidence="2">Uncharacterized protein</fullName>
    </submittedName>
</protein>
<evidence type="ECO:0000256" key="1">
    <source>
        <dbReference type="SAM" id="MobiDB-lite"/>
    </source>
</evidence>
<dbReference type="EMBL" id="KI687386">
    <property type="protein sequence ID" value="ETK81688.1"/>
    <property type="molecule type" value="Genomic_DNA"/>
</dbReference>
<accession>W2GF58</accession>
<name>W2GF58_PHYNI</name>